<evidence type="ECO:0000313" key="3">
    <source>
        <dbReference type="EMBL" id="GBG38463.1"/>
    </source>
</evidence>
<evidence type="ECO:0000256" key="2">
    <source>
        <dbReference type="SAM" id="Phobius"/>
    </source>
</evidence>
<dbReference type="AlphaFoldDB" id="A0AA37PIY3"/>
<name>A0AA37PIY3_9MYCO</name>
<evidence type="ECO:0000313" key="5">
    <source>
        <dbReference type="Proteomes" id="UP000245060"/>
    </source>
</evidence>
<keyword evidence="2" id="KW-1133">Transmembrane helix</keyword>
<evidence type="ECO:0000313" key="6">
    <source>
        <dbReference type="Proteomes" id="UP001139505"/>
    </source>
</evidence>
<accession>A0AA37PIY3</accession>
<comment type="caution">
    <text evidence="4">The sequence shown here is derived from an EMBL/GenBank/DDBJ whole genome shotgun (WGS) entry which is preliminary data.</text>
</comment>
<protein>
    <submittedName>
        <fullName evidence="4">Uncharacterized protein</fullName>
    </submittedName>
</protein>
<evidence type="ECO:0000313" key="4">
    <source>
        <dbReference type="EMBL" id="GKU70712.1"/>
    </source>
</evidence>
<proteinExistence type="predicted"/>
<dbReference type="EMBL" id="BQYH01000005">
    <property type="protein sequence ID" value="GKU70712.1"/>
    <property type="molecule type" value="Genomic_DNA"/>
</dbReference>
<reference evidence="4" key="4">
    <citation type="submission" date="2022-04" db="EMBL/GenBank/DDBJ databases">
        <authorList>
            <person name="Komine T."/>
            <person name="Fukano H."/>
            <person name="Wada S."/>
        </authorList>
    </citation>
    <scope>NUCLEOTIDE SEQUENCE</scope>
    <source>
        <strain evidence="4">NJB18185</strain>
    </source>
</reference>
<sequence length="108" mass="10793">MGSRMTSDNNSIGAPGRRFSTAALLGAGLVGLILGAIAAFAITGLVFTIRVQLPPPPYPPPFSSTPPSGYPAPSAITPAPAPSAVPMPPLPPGPHALPPSPRLDPVSP</sequence>
<feature type="compositionally biased region" description="Pro residues" evidence="1">
    <location>
        <begin position="79"/>
        <end position="108"/>
    </location>
</feature>
<organism evidence="4 6">
    <name type="scientific">Mycobacterium montefiorense</name>
    <dbReference type="NCBI Taxonomy" id="154654"/>
    <lineage>
        <taxon>Bacteria</taxon>
        <taxon>Bacillati</taxon>
        <taxon>Actinomycetota</taxon>
        <taxon>Actinomycetes</taxon>
        <taxon>Mycobacteriales</taxon>
        <taxon>Mycobacteriaceae</taxon>
        <taxon>Mycobacterium</taxon>
        <taxon>Mycobacterium simiae complex</taxon>
    </lineage>
</organism>
<keyword evidence="2" id="KW-0472">Membrane</keyword>
<feature type="compositionally biased region" description="Pro residues" evidence="1">
    <location>
        <begin position="56"/>
        <end position="70"/>
    </location>
</feature>
<gene>
    <name evidence="3" type="ORF">MmonteBS_28350</name>
    <name evidence="4" type="ORF">NJB18185_04890</name>
</gene>
<keyword evidence="5" id="KW-1185">Reference proteome</keyword>
<keyword evidence="2" id="KW-0812">Transmembrane</keyword>
<dbReference type="EMBL" id="BFCH01000018">
    <property type="protein sequence ID" value="GBG38463.1"/>
    <property type="molecule type" value="Genomic_DNA"/>
</dbReference>
<feature type="region of interest" description="Disordered" evidence="1">
    <location>
        <begin position="56"/>
        <end position="108"/>
    </location>
</feature>
<reference evidence="3" key="1">
    <citation type="journal article" date="2018" name="Genome Announc.">
        <title>Draft Genome Sequence of Mycobacterium montefiorense Isolated from Japanese Black Salamander (Hynobius nigrescens).</title>
        <authorList>
            <person name="Fukano H."/>
            <person name="Yoshida M."/>
            <person name="Shimizu A."/>
            <person name="Iwao H."/>
            <person name="Katayama Y."/>
            <person name="Omatsu T."/>
            <person name="Mizutani T."/>
            <person name="Kurata O."/>
            <person name="Wada S."/>
            <person name="Hoshino Y."/>
        </authorList>
    </citation>
    <scope>NUCLEOTIDE SEQUENCE</scope>
    <source>
        <strain evidence="3">BS</strain>
    </source>
</reference>
<reference evidence="4" key="3">
    <citation type="journal article" date="2022" name="Microbiol. Resour. Announc.">
        <title>Draft Genome Sequences of Eight Mycobacterium montefiorense Strains Isolated from Salamanders in Captivity.</title>
        <authorList>
            <person name="Komine T."/>
            <person name="Ihara H."/>
            <person name="Fukano H."/>
            <person name="Hoshino Y."/>
            <person name="Kurata O."/>
            <person name="Wada S."/>
        </authorList>
    </citation>
    <scope>NUCLEOTIDE SEQUENCE</scope>
    <source>
        <strain evidence="4">NJB18185</strain>
    </source>
</reference>
<evidence type="ECO:0000256" key="1">
    <source>
        <dbReference type="SAM" id="MobiDB-lite"/>
    </source>
</evidence>
<feature type="transmembrane region" description="Helical" evidence="2">
    <location>
        <begin position="21"/>
        <end position="47"/>
    </location>
</feature>
<reference evidence="5" key="2">
    <citation type="submission" date="2018-04" db="EMBL/GenBank/DDBJ databases">
        <title>Draft genome sequence of Mycobacterium montefiorense isolated from Japanese black salamander.</title>
        <authorList>
            <person name="Fukano H."/>
            <person name="Yoshida M."/>
            <person name="Shimizu A."/>
            <person name="Iwao H."/>
            <person name="Kurata O."/>
            <person name="Katayama Y."/>
            <person name="Omatsu T."/>
            <person name="Mizutani T."/>
            <person name="Wada S."/>
            <person name="Hoshino Y."/>
        </authorList>
    </citation>
    <scope>NUCLEOTIDE SEQUENCE [LARGE SCALE GENOMIC DNA]</scope>
    <source>
        <strain evidence="5">BS</strain>
    </source>
</reference>
<dbReference type="Proteomes" id="UP001139505">
    <property type="component" value="Unassembled WGS sequence"/>
</dbReference>
<dbReference type="Proteomes" id="UP000245060">
    <property type="component" value="Unassembled WGS sequence"/>
</dbReference>